<organism evidence="1 2">
    <name type="scientific">Halanaerobium salsuginis</name>
    <dbReference type="NCBI Taxonomy" id="29563"/>
    <lineage>
        <taxon>Bacteria</taxon>
        <taxon>Bacillati</taxon>
        <taxon>Bacillota</taxon>
        <taxon>Clostridia</taxon>
        <taxon>Halanaerobiales</taxon>
        <taxon>Halanaerobiaceae</taxon>
        <taxon>Halanaerobium</taxon>
    </lineage>
</organism>
<dbReference type="STRING" id="29563.SAMN02983006_00311"/>
<dbReference type="InterPro" id="IPR052022">
    <property type="entry name" value="26kDa_periplasmic_antigen"/>
</dbReference>
<dbReference type="InterPro" id="IPR007497">
    <property type="entry name" value="SIMPL/DUF541"/>
</dbReference>
<evidence type="ECO:0000313" key="1">
    <source>
        <dbReference type="EMBL" id="SFL14876.1"/>
    </source>
</evidence>
<evidence type="ECO:0000313" key="2">
    <source>
        <dbReference type="Proteomes" id="UP000199006"/>
    </source>
</evidence>
<gene>
    <name evidence="1" type="ORF">SAMN02983006_00311</name>
</gene>
<dbReference type="Pfam" id="PF04402">
    <property type="entry name" value="SIMPL"/>
    <property type="match status" value="1"/>
</dbReference>
<dbReference type="PANTHER" id="PTHR34387:SF2">
    <property type="entry name" value="SLR1258 PROTEIN"/>
    <property type="match status" value="1"/>
</dbReference>
<keyword evidence="2" id="KW-1185">Reference proteome</keyword>
<name>A0A1I4FDG7_9FIRM</name>
<dbReference type="AlphaFoldDB" id="A0A1I4FDG7"/>
<dbReference type="EMBL" id="FOTI01000002">
    <property type="protein sequence ID" value="SFL14876.1"/>
    <property type="molecule type" value="Genomic_DNA"/>
</dbReference>
<dbReference type="Gene3D" id="3.30.110.170">
    <property type="entry name" value="Protein of unknown function (DUF541), domain 1"/>
    <property type="match status" value="1"/>
</dbReference>
<dbReference type="PANTHER" id="PTHR34387">
    <property type="entry name" value="SLR1258 PROTEIN"/>
    <property type="match status" value="1"/>
</dbReference>
<dbReference type="RefSeq" id="WP_089858566.1">
    <property type="nucleotide sequence ID" value="NZ_FOTI01000002.1"/>
</dbReference>
<dbReference type="Proteomes" id="UP000199006">
    <property type="component" value="Unassembled WGS sequence"/>
</dbReference>
<proteinExistence type="predicted"/>
<accession>A0A1I4FDG7</accession>
<protein>
    <recommendedName>
        <fullName evidence="3">SIMPL domain-containing protein</fullName>
    </recommendedName>
</protein>
<dbReference type="GO" id="GO:0006974">
    <property type="term" value="P:DNA damage response"/>
    <property type="evidence" value="ECO:0007669"/>
    <property type="project" value="TreeGrafter"/>
</dbReference>
<sequence>MNKNIGLLLVFIALILLSVLVVNGLYFNNPAGQEQTAELNNNLSSAEDTIKTNLSINQTKEYVPEIADVVIGFENESASQATAVEANNKVVNNLMALLESNDLEKVATDQYRVYPYTRYNDNDQKTVYYRVTNQIKFTTSDLDRLPVLIAQLLNAGANRVVSLNYDLRDNNQALNEVTTMAINSLKEKAKFMADNLGKENYRIKEINFGNQNIYRVNLMKSASRADNSQEFSEVPLAKEDVEINVSLSAEIELY</sequence>
<evidence type="ECO:0008006" key="3">
    <source>
        <dbReference type="Google" id="ProtNLM"/>
    </source>
</evidence>
<dbReference type="Gene3D" id="3.30.70.2970">
    <property type="entry name" value="Protein of unknown function (DUF541), domain 2"/>
    <property type="match status" value="1"/>
</dbReference>
<dbReference type="OrthoDB" id="2111151at2"/>
<reference evidence="1 2" key="1">
    <citation type="submission" date="2016-10" db="EMBL/GenBank/DDBJ databases">
        <authorList>
            <person name="de Groot N.N."/>
        </authorList>
    </citation>
    <scope>NUCLEOTIDE SEQUENCE [LARGE SCALE GENOMIC DNA]</scope>
    <source>
        <strain evidence="1 2">ATCC 51327</strain>
    </source>
</reference>